<protein>
    <submittedName>
        <fullName evidence="2">Uncharacterized protein</fullName>
    </submittedName>
</protein>
<feature type="region of interest" description="Disordered" evidence="1">
    <location>
        <begin position="1"/>
        <end position="30"/>
    </location>
</feature>
<proteinExistence type="predicted"/>
<sequence>MFRRRPSPCESSRLPRGQQFDPEPDEQQSAGALGLMRLRADAEAAMKPAHAERIDAVNDDGAGTSAPAAHAVRSDRRRRIDRRRPRDPCDPRRP</sequence>
<feature type="compositionally biased region" description="Basic and acidic residues" evidence="1">
    <location>
        <begin position="43"/>
        <end position="56"/>
    </location>
</feature>
<evidence type="ECO:0000313" key="3">
    <source>
        <dbReference type="Proteomes" id="UP000000662"/>
    </source>
</evidence>
<name>Q0B7B2_BURCM</name>
<dbReference type="Proteomes" id="UP000000662">
    <property type="component" value="Chromosome 2"/>
</dbReference>
<feature type="compositionally biased region" description="Basic and acidic residues" evidence="1">
    <location>
        <begin position="84"/>
        <end position="94"/>
    </location>
</feature>
<evidence type="ECO:0000256" key="1">
    <source>
        <dbReference type="SAM" id="MobiDB-lite"/>
    </source>
</evidence>
<feature type="region of interest" description="Disordered" evidence="1">
    <location>
        <begin position="43"/>
        <end position="94"/>
    </location>
</feature>
<gene>
    <name evidence="2" type="ordered locus">Bamb_4409</name>
</gene>
<dbReference type="EMBL" id="CP000441">
    <property type="protein sequence ID" value="ABI89961.1"/>
    <property type="molecule type" value="Genomic_DNA"/>
</dbReference>
<keyword evidence="3" id="KW-1185">Reference proteome</keyword>
<dbReference type="KEGG" id="bam:Bamb_4409"/>
<evidence type="ECO:0000313" key="2">
    <source>
        <dbReference type="EMBL" id="ABI89961.1"/>
    </source>
</evidence>
<accession>Q0B7B2</accession>
<dbReference type="AlphaFoldDB" id="Q0B7B2"/>
<reference evidence="2" key="1">
    <citation type="submission" date="2006-08" db="EMBL/GenBank/DDBJ databases">
        <title>Complete sequence of Chromosome 2 of Burkholderia cepacia AMMD.</title>
        <authorList>
            <consortium name="US DOE Joint Genome Institute"/>
            <person name="Copeland A."/>
            <person name="Lucas S."/>
            <person name="Lapidus A."/>
            <person name="Barry K."/>
            <person name="Detter J.C."/>
            <person name="Glavina del Rio T."/>
            <person name="Hammon N."/>
            <person name="Israni S."/>
            <person name="Pitluck S."/>
            <person name="Bruce D."/>
            <person name="Chain P."/>
            <person name="Malfatti S."/>
            <person name="Shin M."/>
            <person name="Vergez L."/>
            <person name="Schmutz J."/>
            <person name="Larimer F."/>
            <person name="Land M."/>
            <person name="Hauser L."/>
            <person name="Kyrpides N."/>
            <person name="Kim E."/>
            <person name="Parke J."/>
            <person name="Coenye T."/>
            <person name="Konstantinidis K."/>
            <person name="Ramette A."/>
            <person name="Tiedje J."/>
            <person name="Richardson P."/>
        </authorList>
    </citation>
    <scope>NUCLEOTIDE SEQUENCE</scope>
    <source>
        <strain evidence="2">AMMD</strain>
    </source>
</reference>
<organism evidence="2 3">
    <name type="scientific">Burkholderia ambifaria (strain ATCC BAA-244 / DSM 16087 / CCUG 44356 / LMG 19182 / AMMD)</name>
    <name type="common">Burkholderia cepacia (strain AMMD)</name>
    <dbReference type="NCBI Taxonomy" id="339670"/>
    <lineage>
        <taxon>Bacteria</taxon>
        <taxon>Pseudomonadati</taxon>
        <taxon>Pseudomonadota</taxon>
        <taxon>Betaproteobacteria</taxon>
        <taxon>Burkholderiales</taxon>
        <taxon>Burkholderiaceae</taxon>
        <taxon>Burkholderia</taxon>
        <taxon>Burkholderia cepacia complex</taxon>
    </lineage>
</organism>